<dbReference type="InterPro" id="IPR038731">
    <property type="entry name" value="RgtA/B/C-like"/>
</dbReference>
<dbReference type="GO" id="GO:0010041">
    <property type="term" value="P:response to iron(III) ion"/>
    <property type="evidence" value="ECO:0007669"/>
    <property type="project" value="TreeGrafter"/>
</dbReference>
<evidence type="ECO:0000313" key="10">
    <source>
        <dbReference type="EMBL" id="HGF32856.1"/>
    </source>
</evidence>
<feature type="transmembrane region" description="Helical" evidence="8">
    <location>
        <begin position="12"/>
        <end position="30"/>
    </location>
</feature>
<keyword evidence="3" id="KW-0328">Glycosyltransferase</keyword>
<evidence type="ECO:0000256" key="3">
    <source>
        <dbReference type="ARBA" id="ARBA00022676"/>
    </source>
</evidence>
<dbReference type="PANTHER" id="PTHR33908">
    <property type="entry name" value="MANNOSYLTRANSFERASE YKCB-RELATED"/>
    <property type="match status" value="1"/>
</dbReference>
<dbReference type="GO" id="GO:0016763">
    <property type="term" value="F:pentosyltransferase activity"/>
    <property type="evidence" value="ECO:0007669"/>
    <property type="project" value="TreeGrafter"/>
</dbReference>
<dbReference type="Pfam" id="PF13231">
    <property type="entry name" value="PMT_2"/>
    <property type="match status" value="1"/>
</dbReference>
<feature type="transmembrane region" description="Helical" evidence="8">
    <location>
        <begin position="113"/>
        <end position="131"/>
    </location>
</feature>
<reference evidence="10" key="1">
    <citation type="journal article" date="2020" name="mSystems">
        <title>Genome- and Community-Level Interaction Insights into Carbon Utilization and Element Cycling Functions of Hydrothermarchaeota in Hydrothermal Sediment.</title>
        <authorList>
            <person name="Zhou Z."/>
            <person name="Liu Y."/>
            <person name="Xu W."/>
            <person name="Pan J."/>
            <person name="Luo Z.H."/>
            <person name="Li M."/>
        </authorList>
    </citation>
    <scope>NUCLEOTIDE SEQUENCE [LARGE SCALE GENOMIC DNA]</scope>
    <source>
        <strain evidence="10">SpSt-897</strain>
    </source>
</reference>
<organism evidence="10">
    <name type="scientific">Desulfobacca acetoxidans</name>
    <dbReference type="NCBI Taxonomy" id="60893"/>
    <lineage>
        <taxon>Bacteria</taxon>
        <taxon>Pseudomonadati</taxon>
        <taxon>Thermodesulfobacteriota</taxon>
        <taxon>Desulfobaccia</taxon>
        <taxon>Desulfobaccales</taxon>
        <taxon>Desulfobaccaceae</taxon>
        <taxon>Desulfobacca</taxon>
    </lineage>
</organism>
<feature type="transmembrane region" description="Helical" evidence="8">
    <location>
        <begin position="204"/>
        <end position="226"/>
    </location>
</feature>
<evidence type="ECO:0000256" key="5">
    <source>
        <dbReference type="ARBA" id="ARBA00022692"/>
    </source>
</evidence>
<feature type="transmembrane region" description="Helical" evidence="8">
    <location>
        <begin position="265"/>
        <end position="288"/>
    </location>
</feature>
<evidence type="ECO:0000256" key="6">
    <source>
        <dbReference type="ARBA" id="ARBA00022989"/>
    </source>
</evidence>
<dbReference type="AlphaFoldDB" id="A0A7C3UW09"/>
<keyword evidence="7 8" id="KW-0472">Membrane</keyword>
<keyword evidence="5 8" id="KW-0812">Transmembrane</keyword>
<comment type="subcellular location">
    <subcellularLocation>
        <location evidence="1">Cell membrane</location>
        <topology evidence="1">Multi-pass membrane protein</topology>
    </subcellularLocation>
</comment>
<evidence type="ECO:0000256" key="7">
    <source>
        <dbReference type="ARBA" id="ARBA00023136"/>
    </source>
</evidence>
<keyword evidence="4" id="KW-0808">Transferase</keyword>
<dbReference type="EMBL" id="DTMF01000018">
    <property type="protein sequence ID" value="HGF32856.1"/>
    <property type="molecule type" value="Genomic_DNA"/>
</dbReference>
<keyword evidence="2" id="KW-1003">Cell membrane</keyword>
<evidence type="ECO:0000256" key="8">
    <source>
        <dbReference type="SAM" id="Phobius"/>
    </source>
</evidence>
<feature type="transmembrane region" description="Helical" evidence="8">
    <location>
        <begin position="353"/>
        <end position="373"/>
    </location>
</feature>
<feature type="transmembrane region" description="Helical" evidence="8">
    <location>
        <begin position="300"/>
        <end position="317"/>
    </location>
</feature>
<name>A0A7C3UW09_9BACT</name>
<feature type="domain" description="Glycosyltransferase RgtA/B/C/D-like" evidence="9">
    <location>
        <begin position="66"/>
        <end position="224"/>
    </location>
</feature>
<feature type="transmembrane region" description="Helical" evidence="8">
    <location>
        <begin position="163"/>
        <end position="192"/>
    </location>
</feature>
<feature type="transmembrane region" description="Helical" evidence="8">
    <location>
        <begin position="419"/>
        <end position="439"/>
    </location>
</feature>
<dbReference type="PANTHER" id="PTHR33908:SF3">
    <property type="entry name" value="UNDECAPRENYL PHOSPHATE-ALPHA-4-AMINO-4-DEOXY-L-ARABINOSE ARABINOSYL TRANSFERASE"/>
    <property type="match status" value="1"/>
</dbReference>
<evidence type="ECO:0000256" key="2">
    <source>
        <dbReference type="ARBA" id="ARBA00022475"/>
    </source>
</evidence>
<sequence>MVRLSPRLPDWLPGPSLLLLGLLIFLPAIWNWPLIRAEGMYALIPKEMYLSGHWLTPTLNGARYLDKPPLFYWLNLTAYHLFGVSDRAVRLPTLLIGLGEVWLTYLIGRRRLGTPAAGLGALVLLTSIGFFTLHLQLLTDHLVTLGLMGALAVLVYAEDHPTWPWSVLFMSSLAVGFLSKGFIGLAFPLLILGGYAWYRHQPRLLSLVLDPRGWLVFLALTVPWFAAMEQAYPGFLRHHIVNEQILRFLGRREPADITPFPLSGFWLFLFIWLLPWGLLLPGALYRFWQQTAGPDSARRARLLLIWAALIMIFFSVSSSRIEYYSLPALPPLALVVGWSLAQSLEAGQDRSLPLALLVLGFLGLALLFLLPYLEQLCAANRREFYGMFPLLRPVARRASIWVPVLALGGALLGRRRPSVALSAYGALAVLLLFFTWQAMTALSPLLSDQLPGEYLRRQAGPRDPVVMEAIEEFEYGASLAFYSGHPILIVQRHGLPRFPYPVPPKENYLITPEELKKKWQGSDRVFLLVDDVIPPEPYFKGAQVVLTLPGRRLLCNKP</sequence>
<keyword evidence="6 8" id="KW-1133">Transmembrane helix</keyword>
<accession>A0A7C3UW09</accession>
<evidence type="ECO:0000256" key="1">
    <source>
        <dbReference type="ARBA" id="ARBA00004651"/>
    </source>
</evidence>
<dbReference type="InterPro" id="IPR050297">
    <property type="entry name" value="LipidA_mod_glycosyltrf_83"/>
</dbReference>
<evidence type="ECO:0000256" key="4">
    <source>
        <dbReference type="ARBA" id="ARBA00022679"/>
    </source>
</evidence>
<gene>
    <name evidence="10" type="ORF">ENW96_00500</name>
</gene>
<protein>
    <recommendedName>
        <fullName evidence="9">Glycosyltransferase RgtA/B/C/D-like domain-containing protein</fullName>
    </recommendedName>
</protein>
<evidence type="ECO:0000259" key="9">
    <source>
        <dbReference type="Pfam" id="PF13231"/>
    </source>
</evidence>
<dbReference type="GO" id="GO:0009103">
    <property type="term" value="P:lipopolysaccharide biosynthetic process"/>
    <property type="evidence" value="ECO:0007669"/>
    <property type="project" value="UniProtKB-ARBA"/>
</dbReference>
<comment type="caution">
    <text evidence="10">The sequence shown here is derived from an EMBL/GenBank/DDBJ whole genome shotgun (WGS) entry which is preliminary data.</text>
</comment>
<proteinExistence type="predicted"/>
<dbReference type="GO" id="GO:0005886">
    <property type="term" value="C:plasma membrane"/>
    <property type="evidence" value="ECO:0007669"/>
    <property type="project" value="UniProtKB-SubCell"/>
</dbReference>